<dbReference type="InterPro" id="IPR036061">
    <property type="entry name" value="CheW-like_dom_sf"/>
</dbReference>
<dbReference type="Pfam" id="PF01584">
    <property type="entry name" value="CheW"/>
    <property type="match status" value="1"/>
</dbReference>
<dbReference type="GO" id="GO:0007165">
    <property type="term" value="P:signal transduction"/>
    <property type="evidence" value="ECO:0007669"/>
    <property type="project" value="InterPro"/>
</dbReference>
<dbReference type="SMART" id="SM00260">
    <property type="entry name" value="CheW"/>
    <property type="match status" value="1"/>
</dbReference>
<gene>
    <name evidence="2" type="ORF">ENR15_15055</name>
</gene>
<protein>
    <recommendedName>
        <fullName evidence="1">CheW-like domain-containing protein</fullName>
    </recommendedName>
</protein>
<reference evidence="2" key="1">
    <citation type="journal article" date="2020" name="mSystems">
        <title>Genome- and Community-Level Interaction Insights into Carbon Utilization and Element Cycling Functions of Hydrothermarchaeota in Hydrothermal Sediment.</title>
        <authorList>
            <person name="Zhou Z."/>
            <person name="Liu Y."/>
            <person name="Xu W."/>
            <person name="Pan J."/>
            <person name="Luo Z.H."/>
            <person name="Li M."/>
        </authorList>
    </citation>
    <scope>NUCLEOTIDE SEQUENCE [LARGE SCALE GENOMIC DNA]</scope>
    <source>
        <strain evidence="2">SpSt-374</strain>
    </source>
</reference>
<dbReference type="GO" id="GO:0006935">
    <property type="term" value="P:chemotaxis"/>
    <property type="evidence" value="ECO:0007669"/>
    <property type="project" value="InterPro"/>
</dbReference>
<dbReference type="EMBL" id="DSPX01000152">
    <property type="protein sequence ID" value="HGG01918.1"/>
    <property type="molecule type" value="Genomic_DNA"/>
</dbReference>
<evidence type="ECO:0000259" key="1">
    <source>
        <dbReference type="PROSITE" id="PS50851"/>
    </source>
</evidence>
<dbReference type="InterPro" id="IPR002545">
    <property type="entry name" value="CheW-lke_dom"/>
</dbReference>
<organism evidence="2">
    <name type="scientific">Planktothricoides sp. SpSt-374</name>
    <dbReference type="NCBI Taxonomy" id="2282167"/>
    <lineage>
        <taxon>Bacteria</taxon>
        <taxon>Bacillati</taxon>
        <taxon>Cyanobacteriota</taxon>
        <taxon>Cyanophyceae</taxon>
        <taxon>Oscillatoriophycideae</taxon>
        <taxon>Oscillatoriales</taxon>
        <taxon>Oscillatoriaceae</taxon>
        <taxon>Planktothricoides</taxon>
    </lineage>
</organism>
<feature type="domain" description="CheW-like" evidence="1">
    <location>
        <begin position="9"/>
        <end position="175"/>
    </location>
</feature>
<proteinExistence type="predicted"/>
<comment type="caution">
    <text evidence="2">The sequence shown here is derived from an EMBL/GenBank/DDBJ whole genome shotgun (WGS) entry which is preliminary data.</text>
</comment>
<dbReference type="SUPFAM" id="SSF50341">
    <property type="entry name" value="CheW-like"/>
    <property type="match status" value="1"/>
</dbReference>
<name>A0A7C3VN44_9CYAN</name>
<dbReference type="PROSITE" id="PS50851">
    <property type="entry name" value="CHEW"/>
    <property type="match status" value="1"/>
</dbReference>
<evidence type="ECO:0000313" key="2">
    <source>
        <dbReference type="EMBL" id="HGG01918.1"/>
    </source>
</evidence>
<sequence length="177" mass="19301">MTNDQGQTVRDYFGLRLGNHVRLLVPWECSPEVMVLSRREIYPIPGMGDACLGVYSHQIVRANGHSPLLWVVDLADWLSDLMGFQPPVLSQTEELTVVVITDNSKDGEMRPKPQLLGLVVSGVVGKVSLSPEEVEPLPPKAKPVLAPYCTGWARIDGGKMAAILNLPALWAATAIVH</sequence>
<dbReference type="AlphaFoldDB" id="A0A7C3VN44"/>
<accession>A0A7C3VN44</accession>